<dbReference type="InterPro" id="IPR058530">
    <property type="entry name" value="Baseplate_J-like_C"/>
</dbReference>
<dbReference type="KEGG" id="agn:AFK25_02475"/>
<dbReference type="Pfam" id="PF26078">
    <property type="entry name" value="Baseplate_J_M"/>
    <property type="match status" value="1"/>
</dbReference>
<organism evidence="4 5">
    <name type="scientific">Anoxybacillus gonensis</name>
    <dbReference type="NCBI Taxonomy" id="198467"/>
    <lineage>
        <taxon>Bacteria</taxon>
        <taxon>Bacillati</taxon>
        <taxon>Bacillota</taxon>
        <taxon>Bacilli</taxon>
        <taxon>Bacillales</taxon>
        <taxon>Anoxybacillaceae</taxon>
        <taxon>Anoxybacillus</taxon>
    </lineage>
</organism>
<dbReference type="Pfam" id="PF04865">
    <property type="entry name" value="Baseplate_J"/>
    <property type="match status" value="1"/>
</dbReference>
<dbReference type="RefSeq" id="WP_035064666.1">
    <property type="nucleotide sequence ID" value="NZ_CP012152.1"/>
</dbReference>
<protein>
    <submittedName>
        <fullName evidence="4">Baseplate J/gp47 family protein</fullName>
    </submittedName>
</protein>
<dbReference type="Pfam" id="PF26079">
    <property type="entry name" value="Baseplate_J_C"/>
    <property type="match status" value="1"/>
</dbReference>
<evidence type="ECO:0000313" key="5">
    <source>
        <dbReference type="Proteomes" id="UP001176117"/>
    </source>
</evidence>
<evidence type="ECO:0000313" key="4">
    <source>
        <dbReference type="EMBL" id="MDO0876768.1"/>
    </source>
</evidence>
<proteinExistence type="predicted"/>
<dbReference type="PANTHER" id="PTHR35862:SF1">
    <property type="entry name" value="FELS-2 PROPHAGE PROTEIN"/>
    <property type="match status" value="1"/>
</dbReference>
<dbReference type="Proteomes" id="UP001176117">
    <property type="component" value="Unassembled WGS sequence"/>
</dbReference>
<gene>
    <name evidence="4" type="ORF">NBU54_03610</name>
</gene>
<dbReference type="InterPro" id="IPR006949">
    <property type="entry name" value="Barrel_Baseplate_J-like"/>
</dbReference>
<dbReference type="PIRSF" id="PIRSF020481">
    <property type="entry name" value="BAP"/>
    <property type="match status" value="1"/>
</dbReference>
<comment type="caution">
    <text evidence="4">The sequence shown here is derived from an EMBL/GenBank/DDBJ whole genome shotgun (WGS) entry which is preliminary data.</text>
</comment>
<keyword evidence="5" id="KW-1185">Reference proteome</keyword>
<evidence type="ECO:0000259" key="3">
    <source>
        <dbReference type="Pfam" id="PF26079"/>
    </source>
</evidence>
<dbReference type="InterPro" id="IPR052726">
    <property type="entry name" value="Phage_Baseplate_Hub"/>
</dbReference>
<feature type="domain" description="Baseplate J-like central" evidence="2">
    <location>
        <begin position="205"/>
        <end position="275"/>
    </location>
</feature>
<dbReference type="EMBL" id="JAMOGB010000002">
    <property type="protein sequence ID" value="MDO0876768.1"/>
    <property type="molecule type" value="Genomic_DNA"/>
</dbReference>
<dbReference type="InterPro" id="IPR058531">
    <property type="entry name" value="Baseplate_J_M"/>
</dbReference>
<accession>A0AAW7TGG0</accession>
<evidence type="ECO:0000259" key="1">
    <source>
        <dbReference type="Pfam" id="PF04865"/>
    </source>
</evidence>
<dbReference type="InterPro" id="IPR014507">
    <property type="entry name" value="Baseplate_assembly_J_pred"/>
</dbReference>
<dbReference type="AlphaFoldDB" id="A0AAW7TGG0"/>
<feature type="domain" description="Baseplate protein J-like barrel" evidence="1">
    <location>
        <begin position="103"/>
        <end position="183"/>
    </location>
</feature>
<feature type="domain" description="Baseplate J-like C-terminal" evidence="3">
    <location>
        <begin position="293"/>
        <end position="364"/>
    </location>
</feature>
<sequence length="372" mass="41782">MNRFNLPDINFLEKSPEDIERDILFHIEEKTGIKLSNADPRRKFIQGLVLYIVQERNNLDYALKQNLLAYAEDEFLDHKGEEVGTPRLGDKAAVTTMEFILEEGRVDVLVIPKGTRFLVGENTFFSTDETVVVPVGQHSIQVPATCLETGEVGNGYLPGEITNLVDPIPWVKEVRNITVSSGGVEVEEDDPYAERIRIAPESFSVAGPEGAYEYWAKTASQQIVDVVVLNPSDGTVDIRVLLQDGELPSQELLDEVLAVCSDKKVRPLTDKVTVNAPEVVFYDVDVQYWILQSNASVLSTIQEKINQAFQDYLKWQKEKMGRDVDLSELITRLKSAGAYRVIVNSPMYQEIEKHQVAKENVVNFSFGGLTDE</sequence>
<reference evidence="4" key="1">
    <citation type="submission" date="2022-05" db="EMBL/GenBank/DDBJ databases">
        <title>Genome-based reclassification of Anoxybacillus salavatliensis Cihan et al. as a later heterotypic synonym of Anoxybacillus gonensis Belduz et al. 2003.</title>
        <authorList>
            <person name="Inan Bektas K."/>
            <person name="Guler H.I."/>
            <person name="Belduz A.O."/>
            <person name="Canakci S."/>
        </authorList>
    </citation>
    <scope>NUCLEOTIDE SEQUENCE</scope>
    <source>
        <strain evidence="4">NCIMB 13933</strain>
    </source>
</reference>
<evidence type="ECO:0000259" key="2">
    <source>
        <dbReference type="Pfam" id="PF26078"/>
    </source>
</evidence>
<dbReference type="PANTHER" id="PTHR35862">
    <property type="entry name" value="FELS-2 PROPHAGE PROTEIN"/>
    <property type="match status" value="1"/>
</dbReference>
<name>A0AAW7TGG0_9BACL</name>